<keyword evidence="1" id="KW-1133">Transmembrane helix</keyword>
<evidence type="ECO:0000313" key="2">
    <source>
        <dbReference type="EMBL" id="CAA9291037.1"/>
    </source>
</evidence>
<dbReference type="EMBL" id="CADCTJ010001261">
    <property type="protein sequence ID" value="CAA9291037.1"/>
    <property type="molecule type" value="Genomic_DNA"/>
</dbReference>
<dbReference type="PANTHER" id="PTHR39419:SF1">
    <property type="entry name" value="SLL0814 PROTEIN"/>
    <property type="match status" value="1"/>
</dbReference>
<dbReference type="InterPro" id="IPR007354">
    <property type="entry name" value="CruF-like"/>
</dbReference>
<feature type="transmembrane region" description="Helical" evidence="1">
    <location>
        <begin position="52"/>
        <end position="75"/>
    </location>
</feature>
<keyword evidence="1" id="KW-0472">Membrane</keyword>
<name>A0A6J4JYJ4_9BACT</name>
<dbReference type="PANTHER" id="PTHR39419">
    <property type="entry name" value="SLL0814 PROTEIN"/>
    <property type="match status" value="1"/>
</dbReference>
<dbReference type="Pfam" id="PF04240">
    <property type="entry name" value="Caroten_synth"/>
    <property type="match status" value="1"/>
</dbReference>
<reference evidence="2" key="1">
    <citation type="submission" date="2020-02" db="EMBL/GenBank/DDBJ databases">
        <authorList>
            <person name="Meier V. D."/>
        </authorList>
    </citation>
    <scope>NUCLEOTIDE SEQUENCE</scope>
    <source>
        <strain evidence="2">AVDCRST_MAG95</strain>
    </source>
</reference>
<accession>A0A6J4JYJ4</accession>
<sequence>MAAFVLTVFYLVGFYGLMFSPYQSFFLTLVPFNLLLTNVILFYFHQSFSRPFAVFAAVVFTVGFLAEIVGIHTALLFGHYHYGAALGFKLAEVPVLIGLNWLMLVYSAGHLVNFLPVPGWVKAVLAAILMVALDYFIEPVAVHLDFWQWQNGHIPLSNFIGWLGVALVLQFYFQYSRFPKNNQLAPFVFLLQFLFFAALRAVL</sequence>
<feature type="transmembrane region" description="Helical" evidence="1">
    <location>
        <begin position="95"/>
        <end position="116"/>
    </location>
</feature>
<proteinExistence type="predicted"/>
<keyword evidence="1" id="KW-0812">Transmembrane</keyword>
<dbReference type="AlphaFoldDB" id="A0A6J4JYJ4"/>
<feature type="transmembrane region" description="Helical" evidence="1">
    <location>
        <begin position="184"/>
        <end position="202"/>
    </location>
</feature>
<gene>
    <name evidence="2" type="ORF">AVDCRST_MAG95-4001</name>
</gene>
<protein>
    <submittedName>
        <fullName evidence="2">Carotenoid biosynthesis protein</fullName>
    </submittedName>
</protein>
<feature type="transmembrane region" description="Helical" evidence="1">
    <location>
        <begin position="26"/>
        <end position="45"/>
    </location>
</feature>
<organism evidence="2">
    <name type="scientific">uncultured Adhaeribacter sp</name>
    <dbReference type="NCBI Taxonomy" id="448109"/>
    <lineage>
        <taxon>Bacteria</taxon>
        <taxon>Pseudomonadati</taxon>
        <taxon>Bacteroidota</taxon>
        <taxon>Cytophagia</taxon>
        <taxon>Cytophagales</taxon>
        <taxon>Hymenobacteraceae</taxon>
        <taxon>Adhaeribacter</taxon>
        <taxon>environmental samples</taxon>
    </lineage>
</organism>
<feature type="transmembrane region" description="Helical" evidence="1">
    <location>
        <begin position="154"/>
        <end position="172"/>
    </location>
</feature>
<evidence type="ECO:0000256" key="1">
    <source>
        <dbReference type="SAM" id="Phobius"/>
    </source>
</evidence>